<sequence length="101" mass="12260">LQMEEELRQQEREKERTREIERERQWEQEVQREKDRERELEIKKERGRDVQAVKAVDKRHLSHEPPASQHLISHSQTHPYAHRPPGKERGKLEDRLAANRA</sequence>
<reference evidence="2 3" key="1">
    <citation type="submission" date="2024-05" db="EMBL/GenBank/DDBJ databases">
        <title>Genome sequencing and assembly of Indian major carp, Cirrhinus mrigala (Hamilton, 1822).</title>
        <authorList>
            <person name="Mohindra V."/>
            <person name="Chowdhury L.M."/>
            <person name="Lal K."/>
            <person name="Jena J.K."/>
        </authorList>
    </citation>
    <scope>NUCLEOTIDE SEQUENCE [LARGE SCALE GENOMIC DNA]</scope>
    <source>
        <strain evidence="2">CM1030</strain>
        <tissue evidence="2">Blood</tissue>
    </source>
</reference>
<keyword evidence="3" id="KW-1185">Reference proteome</keyword>
<feature type="region of interest" description="Disordered" evidence="1">
    <location>
        <begin position="1"/>
        <end position="101"/>
    </location>
</feature>
<feature type="compositionally biased region" description="Basic and acidic residues" evidence="1">
    <location>
        <begin position="1"/>
        <end position="63"/>
    </location>
</feature>
<dbReference type="Proteomes" id="UP001529510">
    <property type="component" value="Unassembled WGS sequence"/>
</dbReference>
<dbReference type="EMBL" id="JAMKFB020000025">
    <property type="protein sequence ID" value="KAL0154805.1"/>
    <property type="molecule type" value="Genomic_DNA"/>
</dbReference>
<evidence type="ECO:0000256" key="1">
    <source>
        <dbReference type="SAM" id="MobiDB-lite"/>
    </source>
</evidence>
<accession>A0ABD0MXV3</accession>
<comment type="caution">
    <text evidence="2">The sequence shown here is derived from an EMBL/GenBank/DDBJ whole genome shotgun (WGS) entry which is preliminary data.</text>
</comment>
<gene>
    <name evidence="2" type="ORF">M9458_049068</name>
</gene>
<dbReference type="AlphaFoldDB" id="A0ABD0MXV3"/>
<name>A0ABD0MXV3_CIRMR</name>
<protein>
    <submittedName>
        <fullName evidence="2">Uncharacterized protein</fullName>
    </submittedName>
</protein>
<feature type="non-terminal residue" evidence="2">
    <location>
        <position position="101"/>
    </location>
</feature>
<evidence type="ECO:0000313" key="2">
    <source>
        <dbReference type="EMBL" id="KAL0154805.1"/>
    </source>
</evidence>
<evidence type="ECO:0000313" key="3">
    <source>
        <dbReference type="Proteomes" id="UP001529510"/>
    </source>
</evidence>
<proteinExistence type="predicted"/>
<feature type="compositionally biased region" description="Basic and acidic residues" evidence="1">
    <location>
        <begin position="85"/>
        <end position="101"/>
    </location>
</feature>
<feature type="non-terminal residue" evidence="2">
    <location>
        <position position="1"/>
    </location>
</feature>
<organism evidence="2 3">
    <name type="scientific">Cirrhinus mrigala</name>
    <name type="common">Mrigala</name>
    <dbReference type="NCBI Taxonomy" id="683832"/>
    <lineage>
        <taxon>Eukaryota</taxon>
        <taxon>Metazoa</taxon>
        <taxon>Chordata</taxon>
        <taxon>Craniata</taxon>
        <taxon>Vertebrata</taxon>
        <taxon>Euteleostomi</taxon>
        <taxon>Actinopterygii</taxon>
        <taxon>Neopterygii</taxon>
        <taxon>Teleostei</taxon>
        <taxon>Ostariophysi</taxon>
        <taxon>Cypriniformes</taxon>
        <taxon>Cyprinidae</taxon>
        <taxon>Labeoninae</taxon>
        <taxon>Labeonini</taxon>
        <taxon>Cirrhinus</taxon>
    </lineage>
</organism>